<organism evidence="2 3">
    <name type="scientific">Pseudomonas asplenii</name>
    <dbReference type="NCBI Taxonomy" id="53407"/>
    <lineage>
        <taxon>Bacteria</taxon>
        <taxon>Pseudomonadati</taxon>
        <taxon>Pseudomonadota</taxon>
        <taxon>Gammaproteobacteria</taxon>
        <taxon>Pseudomonadales</taxon>
        <taxon>Pseudomonadaceae</taxon>
        <taxon>Pseudomonas</taxon>
    </lineage>
</organism>
<comment type="caution">
    <text evidence="2">The sequence shown here is derived from an EMBL/GenBank/DDBJ whole genome shotgun (WGS) entry which is preliminary data.</text>
</comment>
<gene>
    <name evidence="2" type="ORF">PF66_02657</name>
</gene>
<keyword evidence="3" id="KW-1185">Reference proteome</keyword>
<dbReference type="OrthoDB" id="9810174at2"/>
<dbReference type="STRING" id="50340.PF66_02657"/>
<dbReference type="AlphaFoldDB" id="A0A0N0VJY0"/>
<evidence type="ECO:0000313" key="2">
    <source>
        <dbReference type="EMBL" id="KPA90596.1"/>
    </source>
</evidence>
<dbReference type="PATRIC" id="fig|50340.43.peg.6045"/>
<accession>A0A0N0VJY0</accession>
<reference evidence="2 3" key="1">
    <citation type="journal article" date="2015" name="PLoS ONE">
        <title>Rice-Infecting Pseudomonas Genomes Are Highly Accessorized and Harbor Multiple Putative Virulence Mechanisms to Cause Sheath Brown Rot.</title>
        <authorList>
            <person name="Quibod I.L."/>
            <person name="Grande G."/>
            <person name="Oreiro E.G."/>
            <person name="Borja F.N."/>
            <person name="Dossa G.S."/>
            <person name="Mauleon R."/>
            <person name="Cruz C.V."/>
            <person name="Oliva R."/>
        </authorList>
    </citation>
    <scope>NUCLEOTIDE SEQUENCE [LARGE SCALE GENOMIC DNA]</scope>
    <source>
        <strain evidence="2 3">IRRI 6609</strain>
    </source>
</reference>
<dbReference type="Proteomes" id="UP000037931">
    <property type="component" value="Unassembled WGS sequence"/>
</dbReference>
<protein>
    <submittedName>
        <fullName evidence="2">Uncharacterized protein</fullName>
    </submittedName>
</protein>
<evidence type="ECO:0000256" key="1">
    <source>
        <dbReference type="SAM" id="MobiDB-lite"/>
    </source>
</evidence>
<dbReference type="EMBL" id="JSYZ01000009">
    <property type="protein sequence ID" value="KPA90596.1"/>
    <property type="molecule type" value="Genomic_DNA"/>
</dbReference>
<dbReference type="RefSeq" id="WP_054062907.1">
    <property type="nucleotide sequence ID" value="NZ_JSYZ01000009.1"/>
</dbReference>
<feature type="region of interest" description="Disordered" evidence="1">
    <location>
        <begin position="1"/>
        <end position="26"/>
    </location>
</feature>
<proteinExistence type="predicted"/>
<sequence>MQRIGDSTTTANGAKEFTQGQPGSGIDSTVITPEWLNAIQRELVNLVLGAGLTITPGDDSQVLKAVQALQALANTWAKLTGKPSTIAGYGITDTFTKTETSAAIQSAISALVGSSPAALDTLNELAAALGNDPNFATTMTNALAGKAAKATTLAGYGINDAYPKASTYSQAEITALLAAITDRLAQATESVPGLARVASQAQVDAGSDDTAVLTSKKLRSARATCSAWVSWNGTGTVAVRDSFNVSSITDNGVGDFTINFAAPLANPNYSFCYSVGGISNSINISSGGSAAPTVSALRVTSVSAAGMGTGANFVMTDFPYNSVQIFGGK</sequence>
<name>A0A0N0VJY0_9PSED</name>
<evidence type="ECO:0000313" key="3">
    <source>
        <dbReference type="Proteomes" id="UP000037931"/>
    </source>
</evidence>